<name>A0A4U6WIT0_SETVI</name>
<evidence type="ECO:0000313" key="2">
    <source>
        <dbReference type="EMBL" id="TKW41269.1"/>
    </source>
</evidence>
<proteinExistence type="predicted"/>
<evidence type="ECO:0000313" key="3">
    <source>
        <dbReference type="Proteomes" id="UP000298652"/>
    </source>
</evidence>
<evidence type="ECO:0000256" key="1">
    <source>
        <dbReference type="SAM" id="MobiDB-lite"/>
    </source>
</evidence>
<organism evidence="2 3">
    <name type="scientific">Setaria viridis</name>
    <name type="common">Green bristlegrass</name>
    <name type="synonym">Setaria italica subsp. viridis</name>
    <dbReference type="NCBI Taxonomy" id="4556"/>
    <lineage>
        <taxon>Eukaryota</taxon>
        <taxon>Viridiplantae</taxon>
        <taxon>Streptophyta</taxon>
        <taxon>Embryophyta</taxon>
        <taxon>Tracheophyta</taxon>
        <taxon>Spermatophyta</taxon>
        <taxon>Magnoliopsida</taxon>
        <taxon>Liliopsida</taxon>
        <taxon>Poales</taxon>
        <taxon>Poaceae</taxon>
        <taxon>PACMAD clade</taxon>
        <taxon>Panicoideae</taxon>
        <taxon>Panicodae</taxon>
        <taxon>Paniceae</taxon>
        <taxon>Cenchrinae</taxon>
        <taxon>Setaria</taxon>
    </lineage>
</organism>
<dbReference type="Gramene" id="TKW41269">
    <property type="protein sequence ID" value="TKW41269"/>
    <property type="gene ID" value="SEVIR_1G303900v2"/>
</dbReference>
<dbReference type="Proteomes" id="UP000298652">
    <property type="component" value="Chromosome 1"/>
</dbReference>
<feature type="region of interest" description="Disordered" evidence="1">
    <location>
        <begin position="25"/>
        <end position="48"/>
    </location>
</feature>
<accession>A0A4U6WIT0</accession>
<protein>
    <submittedName>
        <fullName evidence="2">Uncharacterized protein</fullName>
    </submittedName>
</protein>
<feature type="compositionally biased region" description="Basic residues" evidence="1">
    <location>
        <begin position="36"/>
        <end position="48"/>
    </location>
</feature>
<sequence length="109" mass="11928">MERWPARAASASCRWLSDGPTLVSGAGTSHVGWSHRQLRQHGQRRYGRRTHGQLRCAMASFCRCSCSSSKVGKDVEGDCRRAPGMKRTADEVTLLLMSLAAATAGYRSD</sequence>
<reference evidence="2" key="1">
    <citation type="submission" date="2019-03" db="EMBL/GenBank/DDBJ databases">
        <title>WGS assembly of Setaria viridis.</title>
        <authorList>
            <person name="Huang P."/>
            <person name="Jenkins J."/>
            <person name="Grimwood J."/>
            <person name="Barry K."/>
            <person name="Healey A."/>
            <person name="Mamidi S."/>
            <person name="Sreedasyam A."/>
            <person name="Shu S."/>
            <person name="Feldman M."/>
            <person name="Wu J."/>
            <person name="Yu Y."/>
            <person name="Chen C."/>
            <person name="Johnson J."/>
            <person name="Rokhsar D."/>
            <person name="Baxter I."/>
            <person name="Schmutz J."/>
            <person name="Brutnell T."/>
            <person name="Kellogg E."/>
        </authorList>
    </citation>
    <scope>NUCLEOTIDE SEQUENCE [LARGE SCALE GENOMIC DNA]</scope>
</reference>
<keyword evidence="3" id="KW-1185">Reference proteome</keyword>
<dbReference type="AlphaFoldDB" id="A0A4U6WIT0"/>
<gene>
    <name evidence="2" type="ORF">SEVIR_1G303900v2</name>
</gene>
<dbReference type="EMBL" id="CM016552">
    <property type="protein sequence ID" value="TKW41269.1"/>
    <property type="molecule type" value="Genomic_DNA"/>
</dbReference>